<dbReference type="GeneID" id="106472174"/>
<dbReference type="InterPro" id="IPR002401">
    <property type="entry name" value="Cyt_P450_E_grp-I"/>
</dbReference>
<evidence type="ECO:0000256" key="9">
    <source>
        <dbReference type="SAM" id="Phobius"/>
    </source>
</evidence>
<dbReference type="PROSITE" id="PS00086">
    <property type="entry name" value="CYTOCHROME_P450"/>
    <property type="match status" value="1"/>
</dbReference>
<accession>A0ABM1BTB2</accession>
<dbReference type="InterPro" id="IPR050705">
    <property type="entry name" value="Cytochrome_P450_3A"/>
</dbReference>
<dbReference type="Pfam" id="PF00067">
    <property type="entry name" value="p450"/>
    <property type="match status" value="1"/>
</dbReference>
<dbReference type="PANTHER" id="PTHR24302:SF15">
    <property type="entry name" value="FATTY-ACID PEROXYGENASE"/>
    <property type="match status" value="1"/>
</dbReference>
<evidence type="ECO:0000256" key="8">
    <source>
        <dbReference type="RuleBase" id="RU000461"/>
    </source>
</evidence>
<dbReference type="SUPFAM" id="SSF48264">
    <property type="entry name" value="Cytochrome P450"/>
    <property type="match status" value="1"/>
</dbReference>
<evidence type="ECO:0000256" key="7">
    <source>
        <dbReference type="ARBA" id="ARBA00043906"/>
    </source>
</evidence>
<keyword evidence="3 8" id="KW-0479">Metal-binding</keyword>
<dbReference type="Gene3D" id="1.10.630.10">
    <property type="entry name" value="Cytochrome P450"/>
    <property type="match status" value="1"/>
</dbReference>
<dbReference type="RefSeq" id="XP_013788257.1">
    <property type="nucleotide sequence ID" value="XM_013932803.2"/>
</dbReference>
<keyword evidence="4 8" id="KW-0560">Oxidoreductase</keyword>
<dbReference type="InterPro" id="IPR036396">
    <property type="entry name" value="Cyt_P450_sf"/>
</dbReference>
<dbReference type="PANTHER" id="PTHR24302">
    <property type="entry name" value="CYTOCHROME P450 FAMILY 3"/>
    <property type="match status" value="1"/>
</dbReference>
<evidence type="ECO:0000256" key="2">
    <source>
        <dbReference type="ARBA" id="ARBA00022617"/>
    </source>
</evidence>
<evidence type="ECO:0000256" key="6">
    <source>
        <dbReference type="ARBA" id="ARBA00023033"/>
    </source>
</evidence>
<sequence>MEILGLLFVSNWLVYTVAALLAVYLYLTKNFGYWKRRGIKEITTRYPYQGILYFLRKPFQEIQEECYKKYGKIYGLYEGRNPMLMVGDPELVKLILVKDFHAFTDRSGISSDDPILSKFLSIQCGEEWKQTRSVISPTFSTSKIKKMTGLVEDTVKSLIRNLEEAADKKEVIDCKKLFGAFTMDTIAACAFGTRVDSYKNPDNPFVIHARKLFNKDVKPLDILAFMNPKLARFFGINIIGEEMVNFFKNVTNQIIEYRQEHNEKQNDFLQLMLDAQESTQEVEDDHDEVNNLMDSAHVHEDENKEFVLKPSKRKILTRDDILANSILFFLAGYDTTANALSYCVYCLALNQECQEKLIQEIDHVWEEHDGIDYEQIGKMAYLDRVLSETLRLHGTVVLLDRKATVDYELGDTGITIPKGMVVQIPIYSIHHDPEYYPEPHTFDPERFLPENKNNRHPYTYLPFGAGPRNCVGMRFALLEVKLCLAFVLRNFRFRPCSETKVPLEYYNGQVLIQAKEVSLVVEKREEVWSL</sequence>
<evidence type="ECO:0000313" key="11">
    <source>
        <dbReference type="RefSeq" id="XP_013788257.1"/>
    </source>
</evidence>
<dbReference type="Proteomes" id="UP000694941">
    <property type="component" value="Unplaced"/>
</dbReference>
<dbReference type="InterPro" id="IPR001128">
    <property type="entry name" value="Cyt_P450"/>
</dbReference>
<keyword evidence="5 8" id="KW-0408">Iron</keyword>
<evidence type="ECO:0000256" key="3">
    <source>
        <dbReference type="ARBA" id="ARBA00022723"/>
    </source>
</evidence>
<comment type="similarity">
    <text evidence="1 8">Belongs to the cytochrome P450 family.</text>
</comment>
<evidence type="ECO:0000313" key="10">
    <source>
        <dbReference type="Proteomes" id="UP000694941"/>
    </source>
</evidence>
<gene>
    <name evidence="11" type="primary">LOC106472174</name>
</gene>
<keyword evidence="2 8" id="KW-0349">Heme</keyword>
<evidence type="ECO:0000256" key="5">
    <source>
        <dbReference type="ARBA" id="ARBA00023004"/>
    </source>
</evidence>
<dbReference type="CDD" id="cd11055">
    <property type="entry name" value="CYP3A-like"/>
    <property type="match status" value="1"/>
</dbReference>
<keyword evidence="9" id="KW-0812">Transmembrane</keyword>
<protein>
    <submittedName>
        <fullName evidence="11">Cytochrome P450 3A9-like isoform X1</fullName>
    </submittedName>
</protein>
<feature type="transmembrane region" description="Helical" evidence="9">
    <location>
        <begin position="6"/>
        <end position="27"/>
    </location>
</feature>
<reference evidence="11" key="1">
    <citation type="submission" date="2025-08" db="UniProtKB">
        <authorList>
            <consortium name="RefSeq"/>
        </authorList>
    </citation>
    <scope>IDENTIFICATION</scope>
    <source>
        <tissue evidence="11">Muscle</tissue>
    </source>
</reference>
<organism evidence="10 11">
    <name type="scientific">Limulus polyphemus</name>
    <name type="common">Atlantic horseshoe crab</name>
    <dbReference type="NCBI Taxonomy" id="6850"/>
    <lineage>
        <taxon>Eukaryota</taxon>
        <taxon>Metazoa</taxon>
        <taxon>Ecdysozoa</taxon>
        <taxon>Arthropoda</taxon>
        <taxon>Chelicerata</taxon>
        <taxon>Merostomata</taxon>
        <taxon>Xiphosura</taxon>
        <taxon>Limulidae</taxon>
        <taxon>Limulus</taxon>
    </lineage>
</organism>
<proteinExistence type="inferred from homology"/>
<dbReference type="PRINTS" id="PR00463">
    <property type="entry name" value="EP450I"/>
</dbReference>
<comment type="function">
    <text evidence="7">Cytochromes P450 are a group of heme-thiolate monooxygenases. They oxidize a variety of structurally unrelated compounds, including steroids, fatty acids, and xenobiotics.</text>
</comment>
<name>A0ABM1BTB2_LIMPO</name>
<dbReference type="InterPro" id="IPR017972">
    <property type="entry name" value="Cyt_P450_CS"/>
</dbReference>
<keyword evidence="9" id="KW-1133">Transmembrane helix</keyword>
<dbReference type="PRINTS" id="PR00385">
    <property type="entry name" value="P450"/>
</dbReference>
<evidence type="ECO:0000256" key="1">
    <source>
        <dbReference type="ARBA" id="ARBA00010617"/>
    </source>
</evidence>
<evidence type="ECO:0000256" key="4">
    <source>
        <dbReference type="ARBA" id="ARBA00023002"/>
    </source>
</evidence>
<keyword evidence="10" id="KW-1185">Reference proteome</keyword>
<keyword evidence="9" id="KW-0472">Membrane</keyword>
<keyword evidence="6 8" id="KW-0503">Monooxygenase</keyword>